<dbReference type="Proteomes" id="UP000824123">
    <property type="component" value="Unassembled WGS sequence"/>
</dbReference>
<evidence type="ECO:0000313" key="2">
    <source>
        <dbReference type="EMBL" id="HIU46886.1"/>
    </source>
</evidence>
<dbReference type="Gene3D" id="1.10.1760.20">
    <property type="match status" value="1"/>
</dbReference>
<dbReference type="NCBIfam" id="TIGR04518">
    <property type="entry name" value="ECF_S_folT_fam"/>
    <property type="match status" value="1"/>
</dbReference>
<gene>
    <name evidence="2" type="ORF">IAC59_06470</name>
</gene>
<accession>A0A9D1LRW9</accession>
<comment type="caution">
    <text evidence="2">The sequence shown here is derived from an EMBL/GenBank/DDBJ whole genome shotgun (WGS) entry which is preliminary data.</text>
</comment>
<name>A0A9D1LRW9_9FIRM</name>
<dbReference type="Pfam" id="PF12822">
    <property type="entry name" value="ECF_trnsprt"/>
    <property type="match status" value="1"/>
</dbReference>
<feature type="transmembrane region" description="Helical" evidence="1">
    <location>
        <begin position="155"/>
        <end position="174"/>
    </location>
</feature>
<feature type="transmembrane region" description="Helical" evidence="1">
    <location>
        <begin position="84"/>
        <end position="103"/>
    </location>
</feature>
<dbReference type="EMBL" id="DVNK01000039">
    <property type="protein sequence ID" value="HIU46886.1"/>
    <property type="molecule type" value="Genomic_DNA"/>
</dbReference>
<evidence type="ECO:0000313" key="3">
    <source>
        <dbReference type="Proteomes" id="UP000824123"/>
    </source>
</evidence>
<keyword evidence="1" id="KW-0472">Membrane</keyword>
<keyword evidence="1" id="KW-1133">Transmembrane helix</keyword>
<sequence>MFAKITRSARQLGNTRTLTMAALLVALNVALASVRVQITPELRLSIGFITQVTAGMLLGPAVAMLTGAAGDIVSLVCFPSGAYFPGYTLTAVVGGLIYGLMLYERPRVGYLWALLTKALVSLVCNVFLNTLWLMLTSGQAMAALLPVRVLKNLGLLPFEALLLCMTASAVMLVMKRLHPRRTRD</sequence>
<reference evidence="2" key="2">
    <citation type="journal article" date="2021" name="PeerJ">
        <title>Extensive microbial diversity within the chicken gut microbiome revealed by metagenomics and culture.</title>
        <authorList>
            <person name="Gilroy R."/>
            <person name="Ravi A."/>
            <person name="Getino M."/>
            <person name="Pursley I."/>
            <person name="Horton D.L."/>
            <person name="Alikhan N.F."/>
            <person name="Baker D."/>
            <person name="Gharbi K."/>
            <person name="Hall N."/>
            <person name="Watson M."/>
            <person name="Adriaenssens E.M."/>
            <person name="Foster-Nyarko E."/>
            <person name="Jarju S."/>
            <person name="Secka A."/>
            <person name="Antonio M."/>
            <person name="Oren A."/>
            <person name="Chaudhuri R.R."/>
            <person name="La Ragione R."/>
            <person name="Hildebrand F."/>
            <person name="Pallen M.J."/>
        </authorList>
    </citation>
    <scope>NUCLEOTIDE SEQUENCE</scope>
    <source>
        <strain evidence="2">ChiSxjej2B14-8506</strain>
    </source>
</reference>
<keyword evidence="1" id="KW-0812">Transmembrane</keyword>
<dbReference type="GO" id="GO:0022857">
    <property type="term" value="F:transmembrane transporter activity"/>
    <property type="evidence" value="ECO:0007669"/>
    <property type="project" value="InterPro"/>
</dbReference>
<dbReference type="InterPro" id="IPR030949">
    <property type="entry name" value="ECF_S_folate_fam"/>
</dbReference>
<dbReference type="AlphaFoldDB" id="A0A9D1LRW9"/>
<organism evidence="2 3">
    <name type="scientific">Candidatus Fimadaptatus faecigallinarum</name>
    <dbReference type="NCBI Taxonomy" id="2840814"/>
    <lineage>
        <taxon>Bacteria</taxon>
        <taxon>Bacillati</taxon>
        <taxon>Bacillota</taxon>
        <taxon>Clostridia</taxon>
        <taxon>Eubacteriales</taxon>
        <taxon>Candidatus Fimadaptatus</taxon>
    </lineage>
</organism>
<proteinExistence type="predicted"/>
<evidence type="ECO:0000256" key="1">
    <source>
        <dbReference type="SAM" id="Phobius"/>
    </source>
</evidence>
<dbReference type="InterPro" id="IPR024529">
    <property type="entry name" value="ECF_trnsprt_substrate-spec"/>
</dbReference>
<feature type="transmembrane region" description="Helical" evidence="1">
    <location>
        <begin position="110"/>
        <end position="135"/>
    </location>
</feature>
<protein>
    <submittedName>
        <fullName evidence="2">Folate family ECF transporter S component</fullName>
    </submittedName>
</protein>
<reference evidence="2" key="1">
    <citation type="submission" date="2020-10" db="EMBL/GenBank/DDBJ databases">
        <authorList>
            <person name="Gilroy R."/>
        </authorList>
    </citation>
    <scope>NUCLEOTIDE SEQUENCE</scope>
    <source>
        <strain evidence="2">ChiSxjej2B14-8506</strain>
    </source>
</reference>